<comment type="caution">
    <text evidence="1">The sequence shown here is derived from an EMBL/GenBank/DDBJ whole genome shotgun (WGS) entry which is preliminary data.</text>
</comment>
<evidence type="ECO:0000313" key="2">
    <source>
        <dbReference type="Proteomes" id="UP001501116"/>
    </source>
</evidence>
<dbReference type="EMBL" id="BAAANN010000005">
    <property type="protein sequence ID" value="GAA1948424.1"/>
    <property type="molecule type" value="Genomic_DNA"/>
</dbReference>
<evidence type="ECO:0000313" key="1">
    <source>
        <dbReference type="EMBL" id="GAA1948424.1"/>
    </source>
</evidence>
<accession>A0ABN2QAK7</accession>
<sequence length="364" mass="39498">MGCADGGQVARRRGTVAGKWVLMDVRLQVLSIGDLLYTGQSPKGLLTSVDRTVLLPQIMTAARTRAGQELVTDLGKNGRFDVEALPLLDPADGTVTAVHACYVPSGEPMPPRPGVGAWQWRVDLTDRRSVTAIWSPEVFDLFGLDRPPAAAAEYPDGNRLPGSYFFHELVDDAWSSTVHQAISEGVSATTDKLFFRDYRIRDRASGVDKNMRMVARRLLADPYAGATVAVARGCTMEVNTTEHAYNQHGAEPTAAALFSLSRDALAVVNTDFFHIWQANRQLDGLGIHIPSDRRLQDMCHPDDLAALLRMLTRAAGCPGAVVPPIEARFVEDGTGYRTLEVTGIGIPGAQDGTKDVACRFTPAR</sequence>
<keyword evidence="2" id="KW-1185">Reference proteome</keyword>
<dbReference type="Proteomes" id="UP001501116">
    <property type="component" value="Unassembled WGS sequence"/>
</dbReference>
<organism evidence="1 2">
    <name type="scientific">Amycolatopsis minnesotensis</name>
    <dbReference type="NCBI Taxonomy" id="337894"/>
    <lineage>
        <taxon>Bacteria</taxon>
        <taxon>Bacillati</taxon>
        <taxon>Actinomycetota</taxon>
        <taxon>Actinomycetes</taxon>
        <taxon>Pseudonocardiales</taxon>
        <taxon>Pseudonocardiaceae</taxon>
        <taxon>Amycolatopsis</taxon>
    </lineage>
</organism>
<reference evidence="1 2" key="1">
    <citation type="journal article" date="2019" name="Int. J. Syst. Evol. Microbiol.">
        <title>The Global Catalogue of Microorganisms (GCM) 10K type strain sequencing project: providing services to taxonomists for standard genome sequencing and annotation.</title>
        <authorList>
            <consortium name="The Broad Institute Genomics Platform"/>
            <consortium name="The Broad Institute Genome Sequencing Center for Infectious Disease"/>
            <person name="Wu L."/>
            <person name="Ma J."/>
        </authorList>
    </citation>
    <scope>NUCLEOTIDE SEQUENCE [LARGE SCALE GENOMIC DNA]</scope>
    <source>
        <strain evidence="1 2">JCM 14545</strain>
    </source>
</reference>
<gene>
    <name evidence="1" type="ORF">GCM10009754_15990</name>
</gene>
<dbReference type="RefSeq" id="WP_344415129.1">
    <property type="nucleotide sequence ID" value="NZ_BAAANN010000005.1"/>
</dbReference>
<name>A0ABN2QAK7_9PSEU</name>
<protein>
    <recommendedName>
        <fullName evidence="3">PAS domain-containing protein</fullName>
    </recommendedName>
</protein>
<evidence type="ECO:0008006" key="3">
    <source>
        <dbReference type="Google" id="ProtNLM"/>
    </source>
</evidence>
<proteinExistence type="predicted"/>